<organism evidence="2 3">
    <name type="scientific">Citrullus colocynthis</name>
    <name type="common">colocynth</name>
    <dbReference type="NCBI Taxonomy" id="252529"/>
    <lineage>
        <taxon>Eukaryota</taxon>
        <taxon>Viridiplantae</taxon>
        <taxon>Streptophyta</taxon>
        <taxon>Embryophyta</taxon>
        <taxon>Tracheophyta</taxon>
        <taxon>Spermatophyta</taxon>
        <taxon>Magnoliopsida</taxon>
        <taxon>eudicotyledons</taxon>
        <taxon>Gunneridae</taxon>
        <taxon>Pentapetalae</taxon>
        <taxon>rosids</taxon>
        <taxon>fabids</taxon>
        <taxon>Cucurbitales</taxon>
        <taxon>Cucurbitaceae</taxon>
        <taxon>Benincaseae</taxon>
        <taxon>Citrullus</taxon>
    </lineage>
</organism>
<keyword evidence="3" id="KW-1185">Reference proteome</keyword>
<protein>
    <submittedName>
        <fullName evidence="2">Uncharacterized protein</fullName>
    </submittedName>
</protein>
<gene>
    <name evidence="2" type="ORF">CITCOLO1_LOCUS9170</name>
</gene>
<accession>A0ABP0Y9X2</accession>
<evidence type="ECO:0000313" key="2">
    <source>
        <dbReference type="EMBL" id="CAK9317268.1"/>
    </source>
</evidence>
<proteinExistence type="predicted"/>
<keyword evidence="1" id="KW-1133">Transmembrane helix</keyword>
<evidence type="ECO:0000313" key="3">
    <source>
        <dbReference type="Proteomes" id="UP001642487"/>
    </source>
</evidence>
<sequence length="150" mass="16962">MNLHDFNAKDKISLYRYAKTAGSRYIVLGLAFCTWTVSTILFAMVVACSARHKAYGSCFDRNGPVSSEHNLLSNPLERLVSTSKRECCNLKEQNKRKGLYKRRTEVKSEELREFEAVEKEKEFEGAASASKLPVLSLKNHIRLVDKSGSL</sequence>
<keyword evidence="1" id="KW-0472">Membrane</keyword>
<evidence type="ECO:0000256" key="1">
    <source>
        <dbReference type="SAM" id="Phobius"/>
    </source>
</evidence>
<dbReference type="EMBL" id="OZ021737">
    <property type="protein sequence ID" value="CAK9317268.1"/>
    <property type="molecule type" value="Genomic_DNA"/>
</dbReference>
<dbReference type="Proteomes" id="UP001642487">
    <property type="component" value="Chromosome 3"/>
</dbReference>
<feature type="transmembrane region" description="Helical" evidence="1">
    <location>
        <begin position="25"/>
        <end position="47"/>
    </location>
</feature>
<reference evidence="2 3" key="1">
    <citation type="submission" date="2024-03" db="EMBL/GenBank/DDBJ databases">
        <authorList>
            <person name="Gkanogiannis A."/>
            <person name="Becerra Lopez-Lavalle L."/>
        </authorList>
    </citation>
    <scope>NUCLEOTIDE SEQUENCE [LARGE SCALE GENOMIC DNA]</scope>
</reference>
<name>A0ABP0Y9X2_9ROSI</name>
<keyword evidence="1" id="KW-0812">Transmembrane</keyword>